<dbReference type="AlphaFoldDB" id="A0A0D8X789"/>
<gene>
    <name evidence="1" type="ORF">DICVIV_13642</name>
</gene>
<keyword evidence="2" id="KW-1185">Reference proteome</keyword>
<evidence type="ECO:0000313" key="1">
    <source>
        <dbReference type="EMBL" id="KJH40405.1"/>
    </source>
</evidence>
<name>A0A0D8X789_DICVI</name>
<accession>A0A0D8X789</accession>
<sequence>MLFRMTIRQSSKEAKETLFANVRLNDLSQHKRKVVYGSNKLSNSNADLLSSSSERLLEKGTAENFVYHEETMEIDVAPSIDLLVSTQLQP</sequence>
<dbReference type="Proteomes" id="UP000053766">
    <property type="component" value="Unassembled WGS sequence"/>
</dbReference>
<evidence type="ECO:0000313" key="2">
    <source>
        <dbReference type="Proteomes" id="UP000053766"/>
    </source>
</evidence>
<reference evidence="1 2" key="1">
    <citation type="submission" date="2013-11" db="EMBL/GenBank/DDBJ databases">
        <title>Draft genome of the bovine lungworm Dictyocaulus viviparus.</title>
        <authorList>
            <person name="Mitreva M."/>
        </authorList>
    </citation>
    <scope>NUCLEOTIDE SEQUENCE [LARGE SCALE GENOMIC DNA]</scope>
    <source>
        <strain evidence="1 2">HannoverDv2000</strain>
    </source>
</reference>
<protein>
    <submittedName>
        <fullName evidence="1">Uncharacterized protein</fullName>
    </submittedName>
</protein>
<dbReference type="EMBL" id="KN717246">
    <property type="protein sequence ID" value="KJH40405.1"/>
    <property type="molecule type" value="Genomic_DNA"/>
</dbReference>
<reference evidence="2" key="2">
    <citation type="journal article" date="2016" name="Sci. Rep.">
        <title>Dictyocaulus viviparus genome, variome and transcriptome elucidate lungworm biology and support future intervention.</title>
        <authorList>
            <person name="McNulty S.N."/>
            <person name="Strube C."/>
            <person name="Rosa B.A."/>
            <person name="Martin J.C."/>
            <person name="Tyagi R."/>
            <person name="Choi Y.J."/>
            <person name="Wang Q."/>
            <person name="Hallsworth Pepin K."/>
            <person name="Zhang X."/>
            <person name="Ozersky P."/>
            <person name="Wilson R.K."/>
            <person name="Sternberg P.W."/>
            <person name="Gasser R.B."/>
            <person name="Mitreva M."/>
        </authorList>
    </citation>
    <scope>NUCLEOTIDE SEQUENCE [LARGE SCALE GENOMIC DNA]</scope>
    <source>
        <strain evidence="2">HannoverDv2000</strain>
    </source>
</reference>
<proteinExistence type="predicted"/>
<organism evidence="1 2">
    <name type="scientific">Dictyocaulus viviparus</name>
    <name type="common">Bovine lungworm</name>
    <dbReference type="NCBI Taxonomy" id="29172"/>
    <lineage>
        <taxon>Eukaryota</taxon>
        <taxon>Metazoa</taxon>
        <taxon>Ecdysozoa</taxon>
        <taxon>Nematoda</taxon>
        <taxon>Chromadorea</taxon>
        <taxon>Rhabditida</taxon>
        <taxon>Rhabditina</taxon>
        <taxon>Rhabditomorpha</taxon>
        <taxon>Strongyloidea</taxon>
        <taxon>Metastrongylidae</taxon>
        <taxon>Dictyocaulus</taxon>
    </lineage>
</organism>